<feature type="region of interest" description="Interaction with substrate tRNA" evidence="10">
    <location>
        <begin position="38"/>
        <end position="41"/>
    </location>
</feature>
<keyword evidence="4 10" id="KW-0808">Transferase</keyword>
<dbReference type="NCBIfam" id="TIGR00174">
    <property type="entry name" value="miaA"/>
    <property type="match status" value="1"/>
</dbReference>
<dbReference type="SUPFAM" id="SSF52540">
    <property type="entry name" value="P-loop containing nucleoside triphosphate hydrolases"/>
    <property type="match status" value="2"/>
</dbReference>
<evidence type="ECO:0000256" key="12">
    <source>
        <dbReference type="RuleBase" id="RU003784"/>
    </source>
</evidence>
<feature type="binding site" evidence="10">
    <location>
        <begin position="13"/>
        <end position="20"/>
    </location>
    <ligand>
        <name>ATP</name>
        <dbReference type="ChEBI" id="CHEBI:30616"/>
    </ligand>
</feature>
<dbReference type="GO" id="GO:0005524">
    <property type="term" value="F:ATP binding"/>
    <property type="evidence" value="ECO:0007669"/>
    <property type="project" value="UniProtKB-UniRule"/>
</dbReference>
<dbReference type="InterPro" id="IPR018022">
    <property type="entry name" value="IPT"/>
</dbReference>
<evidence type="ECO:0000256" key="3">
    <source>
        <dbReference type="ARBA" id="ARBA00005842"/>
    </source>
</evidence>
<evidence type="ECO:0000256" key="8">
    <source>
        <dbReference type="ARBA" id="ARBA00022842"/>
    </source>
</evidence>
<keyword evidence="5 10" id="KW-0819">tRNA processing</keyword>
<evidence type="ECO:0000256" key="2">
    <source>
        <dbReference type="ARBA" id="ARBA00003213"/>
    </source>
</evidence>
<evidence type="ECO:0000256" key="7">
    <source>
        <dbReference type="ARBA" id="ARBA00022840"/>
    </source>
</evidence>
<sequence>MQSDKPFLIVLVGPTAVGKTEFSIELAKKVDGEIISGDSMQVYKQMDIGTAKITQDEMSGIPHHMIDILEPDENFSAYEFKNRAQRLIKEITARGRVPIIAGGTGLYIQSLIYNYDFEDETISEQKSLEIEAKLSELDQLSNEALHQYLATFDEVSAQDIHPNNRKRVRRAIQYYLKTKKLLSSRKKVQQFTENYDTLLLGIEMSRDILYQRINKRVDIMLERGLVSEVQQLVDNGYETSQSMQAIGYKEIVPVIKQELSLDEATEKLKQHSRNYAKRQMTWFKNKLDVLWLDRERKSLSLMLEEVSVQIQKRRT</sequence>
<keyword evidence="16" id="KW-1185">Reference proteome</keyword>
<dbReference type="Gene3D" id="1.10.20.140">
    <property type="match status" value="1"/>
</dbReference>
<dbReference type="HAMAP" id="MF_00185">
    <property type="entry name" value="IPP_trans"/>
    <property type="match status" value="1"/>
</dbReference>
<dbReference type="Proteomes" id="UP000269505">
    <property type="component" value="Unassembled WGS sequence"/>
</dbReference>
<dbReference type="PANTHER" id="PTHR11088">
    <property type="entry name" value="TRNA DIMETHYLALLYLTRANSFERASE"/>
    <property type="match status" value="1"/>
</dbReference>
<evidence type="ECO:0000256" key="9">
    <source>
        <dbReference type="ARBA" id="ARBA00049563"/>
    </source>
</evidence>
<comment type="function">
    <text evidence="2 10 12">Catalyzes the transfer of a dimethylallyl group onto the adenine at position 37 in tRNAs that read codons beginning with uridine, leading to the formation of N6-(dimethylallyl)adenosine (i(6)A).</text>
</comment>
<dbReference type="RefSeq" id="WP_107554868.1">
    <property type="nucleotide sequence ID" value="NZ_CP075499.1"/>
</dbReference>
<comment type="caution">
    <text evidence="15">The sequence shown here is derived from an EMBL/GenBank/DDBJ whole genome shotgun (WGS) entry which is preliminary data.</text>
</comment>
<comment type="cofactor">
    <cofactor evidence="1 10">
        <name>Mg(2+)</name>
        <dbReference type="ChEBI" id="CHEBI:18420"/>
    </cofactor>
</comment>
<name>A0AAQ0MEQ8_9STAP</name>
<comment type="subunit">
    <text evidence="10">Monomer.</text>
</comment>
<accession>A0AAQ0MEQ8</accession>
<comment type="similarity">
    <text evidence="3 10 13">Belongs to the IPP transferase family.</text>
</comment>
<evidence type="ECO:0000256" key="13">
    <source>
        <dbReference type="RuleBase" id="RU003785"/>
    </source>
</evidence>
<keyword evidence="14" id="KW-0175">Coiled coil</keyword>
<evidence type="ECO:0000256" key="11">
    <source>
        <dbReference type="RuleBase" id="RU003783"/>
    </source>
</evidence>
<feature type="site" description="Interaction with substrate tRNA" evidence="10">
    <location>
        <position position="104"/>
    </location>
</feature>
<comment type="catalytic activity">
    <reaction evidence="9 10 11">
        <text>adenosine(37) in tRNA + dimethylallyl diphosphate = N(6)-dimethylallyladenosine(37) in tRNA + diphosphate</text>
        <dbReference type="Rhea" id="RHEA:26482"/>
        <dbReference type="Rhea" id="RHEA-COMP:10162"/>
        <dbReference type="Rhea" id="RHEA-COMP:10375"/>
        <dbReference type="ChEBI" id="CHEBI:33019"/>
        <dbReference type="ChEBI" id="CHEBI:57623"/>
        <dbReference type="ChEBI" id="CHEBI:74411"/>
        <dbReference type="ChEBI" id="CHEBI:74415"/>
        <dbReference type="EC" id="2.5.1.75"/>
    </reaction>
</comment>
<proteinExistence type="inferred from homology"/>
<dbReference type="EC" id="2.5.1.75" evidence="10"/>
<dbReference type="AlphaFoldDB" id="A0AAQ0MEQ8"/>
<evidence type="ECO:0000256" key="10">
    <source>
        <dbReference type="HAMAP-Rule" id="MF_00185"/>
    </source>
</evidence>
<reference evidence="15 16" key="1">
    <citation type="submission" date="2018-10" db="EMBL/GenBank/DDBJ databases">
        <title>Staphylococcus pseudoxylosus sp. nov., isolated from bovine mastitis.</title>
        <authorList>
            <person name="Macfadyen A.C."/>
            <person name="Leroy S."/>
            <person name="Harrison E.M."/>
            <person name="Parkhill J."/>
            <person name="Holmes M.A."/>
            <person name="Paterson G.K."/>
        </authorList>
    </citation>
    <scope>NUCLEOTIDE SEQUENCE [LARGE SCALE GENOMIC DNA]</scope>
    <source>
        <strain evidence="15 16">S04009</strain>
    </source>
</reference>
<comment type="caution">
    <text evidence="10">Lacks conserved residue(s) required for the propagation of feature annotation.</text>
</comment>
<evidence type="ECO:0000256" key="4">
    <source>
        <dbReference type="ARBA" id="ARBA00022679"/>
    </source>
</evidence>
<dbReference type="InterPro" id="IPR039657">
    <property type="entry name" value="Dimethylallyltransferase"/>
</dbReference>
<dbReference type="GO" id="GO:0052381">
    <property type="term" value="F:tRNA dimethylallyltransferase activity"/>
    <property type="evidence" value="ECO:0007669"/>
    <property type="project" value="UniProtKB-UniRule"/>
</dbReference>
<evidence type="ECO:0000256" key="5">
    <source>
        <dbReference type="ARBA" id="ARBA00022694"/>
    </source>
</evidence>
<protein>
    <recommendedName>
        <fullName evidence="10">tRNA dimethylallyltransferase</fullName>
        <ecNumber evidence="10">2.5.1.75</ecNumber>
    </recommendedName>
    <alternativeName>
        <fullName evidence="10">Dimethylallyl diphosphate:tRNA dimethylallyltransferase</fullName>
        <shortName evidence="10">DMAPP:tRNA dimethylallyltransferase</shortName>
        <shortName evidence="10">DMATase</shortName>
    </alternativeName>
    <alternativeName>
        <fullName evidence="10">Isopentenyl-diphosphate:tRNA isopentenyltransferase</fullName>
        <shortName evidence="10">IPP transferase</shortName>
        <shortName evidence="10">IPPT</shortName>
        <shortName evidence="10">IPTase</shortName>
    </alternativeName>
</protein>
<evidence type="ECO:0000313" key="15">
    <source>
        <dbReference type="EMBL" id="RMI84608.1"/>
    </source>
</evidence>
<feature type="coiled-coil region" evidence="14">
    <location>
        <begin position="254"/>
        <end position="281"/>
    </location>
</feature>
<keyword evidence="8 10" id="KW-0460">Magnesium</keyword>
<gene>
    <name evidence="10 15" type="primary">miaA</name>
    <name evidence="15" type="ORF">D9V42_09880</name>
</gene>
<keyword evidence="6 10" id="KW-0547">Nucleotide-binding</keyword>
<evidence type="ECO:0000256" key="6">
    <source>
        <dbReference type="ARBA" id="ARBA00022741"/>
    </source>
</evidence>
<dbReference type="InterPro" id="IPR027417">
    <property type="entry name" value="P-loop_NTPase"/>
</dbReference>
<organism evidence="15 16">
    <name type="scientific">Staphylococcus pseudoxylosus</name>
    <dbReference type="NCBI Taxonomy" id="2282419"/>
    <lineage>
        <taxon>Bacteria</taxon>
        <taxon>Bacillati</taxon>
        <taxon>Bacillota</taxon>
        <taxon>Bacilli</taxon>
        <taxon>Bacillales</taxon>
        <taxon>Staphylococcaceae</taxon>
        <taxon>Staphylococcus</taxon>
    </lineage>
</organism>
<dbReference type="Pfam" id="PF01715">
    <property type="entry name" value="IPPT"/>
    <property type="match status" value="1"/>
</dbReference>
<feature type="binding site" evidence="10">
    <location>
        <begin position="15"/>
        <end position="20"/>
    </location>
    <ligand>
        <name>substrate</name>
    </ligand>
</feature>
<dbReference type="PANTHER" id="PTHR11088:SF60">
    <property type="entry name" value="TRNA DIMETHYLALLYLTRANSFERASE"/>
    <property type="match status" value="1"/>
</dbReference>
<evidence type="ECO:0000256" key="14">
    <source>
        <dbReference type="SAM" id="Coils"/>
    </source>
</evidence>
<evidence type="ECO:0000256" key="1">
    <source>
        <dbReference type="ARBA" id="ARBA00001946"/>
    </source>
</evidence>
<evidence type="ECO:0000313" key="16">
    <source>
        <dbReference type="Proteomes" id="UP000269505"/>
    </source>
</evidence>
<dbReference type="EMBL" id="RCVN01000010">
    <property type="protein sequence ID" value="RMI84608.1"/>
    <property type="molecule type" value="Genomic_DNA"/>
</dbReference>
<dbReference type="GO" id="GO:0006400">
    <property type="term" value="P:tRNA modification"/>
    <property type="evidence" value="ECO:0007669"/>
    <property type="project" value="TreeGrafter"/>
</dbReference>
<dbReference type="Gene3D" id="3.40.50.300">
    <property type="entry name" value="P-loop containing nucleotide triphosphate hydrolases"/>
    <property type="match status" value="1"/>
</dbReference>
<keyword evidence="7 10" id="KW-0067">ATP-binding</keyword>